<dbReference type="OrthoDB" id="684045at2759"/>
<dbReference type="PROSITE" id="PS50097">
    <property type="entry name" value="BTB"/>
    <property type="match status" value="1"/>
</dbReference>
<dbReference type="InterPro" id="IPR002110">
    <property type="entry name" value="Ankyrin_rpt"/>
</dbReference>
<dbReference type="PROSITE" id="PS50297">
    <property type="entry name" value="ANK_REP_REGION"/>
    <property type="match status" value="1"/>
</dbReference>
<proteinExistence type="predicted"/>
<evidence type="ECO:0000313" key="6">
    <source>
        <dbReference type="EMBL" id="EFC39019.1"/>
    </source>
</evidence>
<protein>
    <submittedName>
        <fullName evidence="6">Ankyrin repeat and BTB domain-containing protein</fullName>
    </submittedName>
</protein>
<dbReference type="InterPro" id="IPR036770">
    <property type="entry name" value="Ankyrin_rpt-contain_sf"/>
</dbReference>
<evidence type="ECO:0000259" key="5">
    <source>
        <dbReference type="PROSITE" id="PS50097"/>
    </source>
</evidence>
<gene>
    <name evidence="6" type="ORF">NAEGRDRAFT_59385</name>
</gene>
<keyword evidence="1" id="KW-0677">Repeat</keyword>
<organism evidence="7">
    <name type="scientific">Naegleria gruberi</name>
    <name type="common">Amoeba</name>
    <dbReference type="NCBI Taxonomy" id="5762"/>
    <lineage>
        <taxon>Eukaryota</taxon>
        <taxon>Discoba</taxon>
        <taxon>Heterolobosea</taxon>
        <taxon>Tetramitia</taxon>
        <taxon>Eutetramitia</taxon>
        <taxon>Vahlkampfiidae</taxon>
        <taxon>Naegleria</taxon>
    </lineage>
</organism>
<dbReference type="Pfam" id="PF12796">
    <property type="entry name" value="Ank_2"/>
    <property type="match status" value="1"/>
</dbReference>
<dbReference type="InterPro" id="IPR000210">
    <property type="entry name" value="BTB/POZ_dom"/>
</dbReference>
<dbReference type="SUPFAM" id="SSF48403">
    <property type="entry name" value="Ankyrin repeat"/>
    <property type="match status" value="1"/>
</dbReference>
<dbReference type="SMART" id="SM00248">
    <property type="entry name" value="ANK"/>
    <property type="match status" value="1"/>
</dbReference>
<dbReference type="VEuPathDB" id="AmoebaDB:NAEGRDRAFT_59385"/>
<accession>D2VW58</accession>
<dbReference type="Proteomes" id="UP000006671">
    <property type="component" value="Unassembled WGS sequence"/>
</dbReference>
<feature type="coiled-coil region" evidence="4">
    <location>
        <begin position="362"/>
        <end position="392"/>
    </location>
</feature>
<dbReference type="InterPro" id="IPR044515">
    <property type="entry name" value="ABTB1"/>
</dbReference>
<dbReference type="SUPFAM" id="SSF54695">
    <property type="entry name" value="POZ domain"/>
    <property type="match status" value="1"/>
</dbReference>
<evidence type="ECO:0000256" key="4">
    <source>
        <dbReference type="SAM" id="Coils"/>
    </source>
</evidence>
<dbReference type="KEGG" id="ngr:NAEGRDRAFT_59385"/>
<sequence>MSSNTSSSDSPLSIEEQQNQVFELFHVATICKNVITDAERLMVRNYRQRPLTASQQSLLVETCAMRMLYGQEGLPCVNENSRKHFTEKATNQDLYHRKKYVNDDEYSFQQRTSMNKSNWQLNDEFIRNENTRSKIFNEINECHNNSAEYKQKYNEYDKLISNDWMEKGSFSRVFPDVVKNLSSSNDSISILSNLKKKLMSNYNKNRIDSIVDEHYPKEKKELIECIQNNISSHQSFNYPNFLELCKIQVNQFYFKALTQSCSTQFKGCMERNGDTVQSVSMLQSMDCSSQQVTPEEISCVQMVLTTEQEKELSLHILQCTMKIAEKLNIDIDDILSKGQIIHRVEKEDDHNPTNLYEEGKFEMDEDSEMEDLEDEIKDLEEDSKRVEELTSKTNQGDVILKFKFMNGMSFEGGFKSCVLLGEVVEWLALKSGVIKEMIGLRINNQIFENRKSDIYSFCKVGDLNRVRATIKISDLHKPDRYGNTPLYYACLCGHLNLVKYLSELGARDDKNARCYMNALSLRVRELLRVYNSYEGLKMFKMKNGDCEDIGEQTYEQDQFKPLDLFMMKMARRVIYGTKPEESDLTIRIRFGKNEEDTIYYCHWWIILKRWPMLLYFALVNKERPIPQKTSYTLTSDELAIVNLKTKLEIEKYFNSINKKALKIKDYDRKIEQIKEQILVVNQKKNFKRPTDEFDAMKNLIPDDDSEIRDFFKREELRHIDLGPVPLTKIQFDNLLVWIYTGCIVRTENPKKCTKLESLERFTQKQDYCDWMESLGMYNFVDIFRDHRKDINIAMKESDELFKKDLKGCIFHSSFESRSKFEKLQRSLCNVQIKIENYLEEVFFVESTESILCHKDFLSERSMFFNILLNSNFDETERMKESALHDEIPTLEIQGCNFSVIQELCNFIYTGKFEKLDENNLLELFSYGHRLGFPENTINMLEERIISLTVSDEEIVAFCKACFPIFKKSSKLAFVKQLCNHLVKFTPQERLEIFTDLDFAEKDKFRILNDQFRTIRLAFKRNYRDKKMKVSTWLLVLLLLSGCVVFSAQQPSFPTQRMFGKKIRSRNLLDESIFIGKALDIGFTSPTIHPFKNNNEFVHASQTDSYGFSLFEYKHSEESLKRRRNPHEILKEEDYMTVSQSGQAIIHGSHHIYSLYGKVISGVSMLDHDVNVWDVKCSDNQLDIDFANGHSTSKRLIPGSRLVIGKQWQCYGQDTDTKYGNENIQAFLVLAREIRYGEDNMVRVKFHVKKIMPKDLFYDLKVDYYSVPLVRNMVDSNTLQISEPTNKRYSTTYRLFNTGFNYDIAEQKVKNPSIGLYKYVNGTTSFTIDCLDCFATVNLEIKAEIELGWWKVSSAKILVGGQTLANATLLFSYQASYSKTKEGTLYKLPAPIKISLFYLFSLDITPSLEYKLNIEASGKIEYRRNFLVSYSKYVGYKYESGTGFSDINEGDGLVWSSKSPGIFMEGNATAELAVYPKFKFELTSWLPSAEVAIIPTIKGQIHTEGTVSRSSASLFVKFDAFYKLGLSIDVKDTFSKSFEVITYTHIPSISGTYSLQTTFFSATASNSTVSANNPIPVNYINETVITGSTTNTIEFSSTPKNSVLISKRTIFKHLRNILNTFSFISFSTKSSIVPQLQTPLTGFSEFYDSSNSKYVYSAFLNNTDFIINPINSLTIQFEQVFAYQPIESSETLSYPRQAIRDTSTMVTFIQKVNRKIPKFGVVMDSYGCFDAYVYEAWLQNGRFVQTDGRKYEETYPYWSILGNYFYPITMQNNYESADHYVVIQLIPNDPDFPLELNSIRFDPYFEFSPSDASVVQDNLNRLIGLKFGDKDVVYPYLFVRPVNNELNVKLYTDYEIYRAFYAKPKPGVGLTYTLTQTGSYIPMLKDNQYGTEVGIATTKPVTISVFPNYKLVNGIPSSAKNLASQEQTYFAFDCRTFYDSVALNTNSKVYLRVIDSTTGNLIVNNFELDIRIVTSDGYVYNTLTKTVDNNMFVLDTDSISNIKGNCVVFDRFVQIRLKNLATTTKTFQLELSLVHVPKYNEPISISMNPSTFGYGYKDLSEILTREKNSGKSGIVLKQQFASYPIGKVYLSSSTKNIPPSFSDPSSIMTASSRVPDYIGSSNVIERLPISFKTNYGNFLFGYTHLITSQSISFSVENLPNTDISLSFDKGLTNLERLSNINTTIINVKINGMDHYWRESLQKSLQQSDQEAFLYLKAFDQNNNVIVLRNYFSGINTLCTDSQLTFELVPIQGAILPSKFKLTFESASSLFTTAYDIPVLNSLQVDSGDDNNGIPSVECPERCISCDISNSTCLVCQFGYFGRNCTETCLITCNTCTNATSCETCPLGSFGIRCDIQDTQENPCSQLSETPIVSVSSSGGGYQLTYSIKIPKSLLSTTNQTVISHSSIDSCSKNQPSFQPEQLFECQAQYSLTTSISTLMNDSRIVKQLDSSGTVLTLNVPINIGLITNKFDSQNGDYCEIVNYGVNHQVKLVLSSHQMIGMDVNGNMTFGDNVNVNYRKEIITIQDGLFSLSGKLFTNNVTVVSVSYLGSQPYQNIDFDIILSEYQPNSYNLIISSKQKVSYISGIFTFSIQVRTGEKIVQVLLSISLSYTMPINPPPTELKYSTQVNLYSNNFGQPKNLFTISDSPHVLVNIVDSNGKSSSLPSSISLSIKNAYLCCTKSGVSMPTYDPSQNSYGCQRYNSTTMSNWLHLIDNQVVSSQYGTELIKFPLINFQLGFKFTIQSNMFPIGSSESVQVNTCFIHTESIMKSTSSNRELNLDESGTSIHNAFDIIQVFSAAQQKPPIQPSKTSPIISQSLRLNHSNPSRQYLSHLLVVFVAAMFIFL</sequence>
<keyword evidence="2 3" id="KW-0040">ANK repeat</keyword>
<reference evidence="6 7" key="1">
    <citation type="journal article" date="2010" name="Cell">
        <title>The genome of Naegleria gruberi illuminates early eukaryotic versatility.</title>
        <authorList>
            <person name="Fritz-Laylin L.K."/>
            <person name="Prochnik S.E."/>
            <person name="Ginger M.L."/>
            <person name="Dacks J.B."/>
            <person name="Carpenter M.L."/>
            <person name="Field M.C."/>
            <person name="Kuo A."/>
            <person name="Paredez A."/>
            <person name="Chapman J."/>
            <person name="Pham J."/>
            <person name="Shu S."/>
            <person name="Neupane R."/>
            <person name="Cipriano M."/>
            <person name="Mancuso J."/>
            <person name="Tu H."/>
            <person name="Salamov A."/>
            <person name="Lindquist E."/>
            <person name="Shapiro H."/>
            <person name="Lucas S."/>
            <person name="Grigoriev I.V."/>
            <person name="Cande W.Z."/>
            <person name="Fulton C."/>
            <person name="Rokhsar D.S."/>
            <person name="Dawson S.C."/>
        </authorList>
    </citation>
    <scope>NUCLEOTIDE SEQUENCE [LARGE SCALE GENOMIC DNA]</scope>
    <source>
        <strain evidence="6 7">NEG-M</strain>
    </source>
</reference>
<dbReference type="PANTHER" id="PTHR46231:SF1">
    <property type="entry name" value="ANKYRIN REPEAT AND BTB_POZ DOMAIN-CONTAINING PROTEIN 1"/>
    <property type="match status" value="1"/>
</dbReference>
<keyword evidence="7" id="KW-1185">Reference proteome</keyword>
<dbReference type="InterPro" id="IPR011333">
    <property type="entry name" value="SKP1/BTB/POZ_sf"/>
</dbReference>
<dbReference type="RefSeq" id="XP_002671763.1">
    <property type="nucleotide sequence ID" value="XM_002671717.1"/>
</dbReference>
<dbReference type="PROSITE" id="PS50088">
    <property type="entry name" value="ANK_REPEAT"/>
    <property type="match status" value="1"/>
</dbReference>
<dbReference type="GO" id="GO:0005737">
    <property type="term" value="C:cytoplasm"/>
    <property type="evidence" value="ECO:0007669"/>
    <property type="project" value="TreeGrafter"/>
</dbReference>
<dbReference type="EMBL" id="GG738903">
    <property type="protein sequence ID" value="EFC39019.1"/>
    <property type="molecule type" value="Genomic_DNA"/>
</dbReference>
<dbReference type="Pfam" id="PF00651">
    <property type="entry name" value="BTB"/>
    <property type="match status" value="1"/>
</dbReference>
<name>D2VW58_NAEGR</name>
<dbReference type="Gene3D" id="1.25.40.20">
    <property type="entry name" value="Ankyrin repeat-containing domain"/>
    <property type="match status" value="1"/>
</dbReference>
<evidence type="ECO:0000313" key="7">
    <source>
        <dbReference type="Proteomes" id="UP000006671"/>
    </source>
</evidence>
<keyword evidence="4" id="KW-0175">Coiled coil</keyword>
<evidence type="ECO:0000256" key="2">
    <source>
        <dbReference type="ARBA" id="ARBA00023043"/>
    </source>
</evidence>
<evidence type="ECO:0000256" key="3">
    <source>
        <dbReference type="PROSITE-ProRule" id="PRU00023"/>
    </source>
</evidence>
<dbReference type="CDD" id="cd18186">
    <property type="entry name" value="BTB_POZ_ZBTB_KLHL-like"/>
    <property type="match status" value="1"/>
</dbReference>
<dbReference type="GO" id="GO:0000151">
    <property type="term" value="C:ubiquitin ligase complex"/>
    <property type="evidence" value="ECO:0007669"/>
    <property type="project" value="TreeGrafter"/>
</dbReference>
<feature type="domain" description="BTB" evidence="5">
    <location>
        <begin position="828"/>
        <end position="916"/>
    </location>
</feature>
<dbReference type="GeneID" id="8853980"/>
<evidence type="ECO:0000256" key="1">
    <source>
        <dbReference type="ARBA" id="ARBA00022737"/>
    </source>
</evidence>
<feature type="coiled-coil region" evidence="4">
    <location>
        <begin position="656"/>
        <end position="683"/>
    </location>
</feature>
<dbReference type="PANTHER" id="PTHR46231">
    <property type="entry name" value="ANKYRIN REPEAT AND BTB/POZ DOMAIN-CONTAINING PROTEIN 1"/>
    <property type="match status" value="1"/>
</dbReference>
<dbReference type="Gene3D" id="3.30.710.10">
    <property type="entry name" value="Potassium Channel Kv1.1, Chain A"/>
    <property type="match status" value="1"/>
</dbReference>
<feature type="repeat" description="ANK" evidence="3">
    <location>
        <begin position="481"/>
        <end position="513"/>
    </location>
</feature>
<dbReference type="InParanoid" id="D2VW58"/>